<dbReference type="EMBL" id="RCHT01000007">
    <property type="protein sequence ID" value="RLL12135.1"/>
    <property type="molecule type" value="Genomic_DNA"/>
</dbReference>
<dbReference type="InterPro" id="IPR024455">
    <property type="entry name" value="Phage_capsid"/>
</dbReference>
<reference evidence="3 4" key="1">
    <citation type="submission" date="2018-10" db="EMBL/GenBank/DDBJ databases">
        <title>Anaerotruncus faecis sp. nov., isolated from human feces.</title>
        <authorList>
            <person name="Wang Y.-J."/>
        </authorList>
    </citation>
    <scope>NUCLEOTIDE SEQUENCE [LARGE SCALE GENOMIC DNA]</scope>
    <source>
        <strain evidence="3 4">22A2-44</strain>
    </source>
</reference>
<dbReference type="Proteomes" id="UP000276301">
    <property type="component" value="Unassembled WGS sequence"/>
</dbReference>
<organism evidence="3 4">
    <name type="scientific">Anaerotruncus massiliensis</name>
    <name type="common">ex Liu et al. 2021</name>
    <dbReference type="NCBI Taxonomy" id="2321404"/>
    <lineage>
        <taxon>Bacteria</taxon>
        <taxon>Bacillati</taxon>
        <taxon>Bacillota</taxon>
        <taxon>Clostridia</taxon>
        <taxon>Eubacteriales</taxon>
        <taxon>Oscillospiraceae</taxon>
        <taxon>Anaerotruncus</taxon>
    </lineage>
</organism>
<dbReference type="InterPro" id="IPR054612">
    <property type="entry name" value="Phage_capsid-like_C"/>
</dbReference>
<protein>
    <submittedName>
        <fullName evidence="3">Phage major capsid protein</fullName>
    </submittedName>
</protein>
<evidence type="ECO:0000259" key="2">
    <source>
        <dbReference type="Pfam" id="PF05065"/>
    </source>
</evidence>
<evidence type="ECO:0000256" key="1">
    <source>
        <dbReference type="ARBA" id="ARBA00004328"/>
    </source>
</evidence>
<gene>
    <name evidence="3" type="ORF">D4A47_06305</name>
</gene>
<dbReference type="Gene3D" id="3.30.2400.10">
    <property type="entry name" value="Major capsid protein gp5"/>
    <property type="match status" value="1"/>
</dbReference>
<accession>A0A498CNG4</accession>
<dbReference type="RefSeq" id="WP_121586621.1">
    <property type="nucleotide sequence ID" value="NZ_RCHT01000007.1"/>
</dbReference>
<proteinExistence type="predicted"/>
<evidence type="ECO:0000313" key="3">
    <source>
        <dbReference type="EMBL" id="RLL12135.1"/>
    </source>
</evidence>
<dbReference type="Pfam" id="PF05065">
    <property type="entry name" value="Phage_capsid"/>
    <property type="match status" value="1"/>
</dbReference>
<dbReference type="AlphaFoldDB" id="A0A498CNG4"/>
<name>A0A498CNG4_9FIRM</name>
<evidence type="ECO:0000313" key="4">
    <source>
        <dbReference type="Proteomes" id="UP000276301"/>
    </source>
</evidence>
<keyword evidence="4" id="KW-1185">Reference proteome</keyword>
<comment type="caution">
    <text evidence="3">The sequence shown here is derived from an EMBL/GenBank/DDBJ whole genome shotgun (WGS) entry which is preliminary data.</text>
</comment>
<feature type="domain" description="Phage capsid-like C-terminal" evidence="2">
    <location>
        <begin position="98"/>
        <end position="234"/>
    </location>
</feature>
<comment type="subcellular location">
    <subcellularLocation>
        <location evidence="1">Virion</location>
    </subcellularLocation>
</comment>
<dbReference type="NCBIfam" id="TIGR01554">
    <property type="entry name" value="major_cap_HK97"/>
    <property type="match status" value="1"/>
</dbReference>
<dbReference type="SUPFAM" id="SSF56563">
    <property type="entry name" value="Major capsid protein gp5"/>
    <property type="match status" value="1"/>
</dbReference>
<sequence length="401" mass="44040">MRNKDLVQKEKQEIMQRMSAAVKEENEDAFVQAWTDLADSIQKQVLEEADGYMQGIDRQILAGRGARQLTSEENRYYEAVIGAMRSSNPRQAIAELDVVLPKTTIDAVFDDLVDQHPLLDAINFQNTSGLIEMIVNTGTKQLATWSTLTAEIVKELTGGFKKVNMTLNKLSAFLPVAKAMLDLGPVWLDRYVRAVLQEALSLGLEEAIINGTGKDMPIGMNRQVGDGVTVTAGVYPEKTPVAVTSLDPVAYGTLLAGMAKTPNGHARTIERVLMVVNPNDYLTKIMPATTVRATDGTYVNNVLPFPTTIIQSVQVPANRAIIGLGDRYFMGLGTAKSGKIEYSDEYHFLEDERVYLVKLYGHGEPLDNNAFVYADITNLKPTVKQVVVNEVKGTVTTKAQA</sequence>